<evidence type="ECO:0000259" key="8">
    <source>
        <dbReference type="PROSITE" id="PS51074"/>
    </source>
</evidence>
<reference evidence="10" key="1">
    <citation type="submission" date="2013-01" db="EMBL/GenBank/DDBJ databases">
        <title>Draft Genome Sequence of a Mulberry Tree, Morus notabilis C.K. Schneid.</title>
        <authorList>
            <person name="He N."/>
            <person name="Zhao S."/>
        </authorList>
    </citation>
    <scope>NUCLEOTIDE SEQUENCE</scope>
</reference>
<evidence type="ECO:0000256" key="1">
    <source>
        <dbReference type="ARBA" id="ARBA00004123"/>
    </source>
</evidence>
<protein>
    <submittedName>
        <fullName evidence="9">DPH4-like protein</fullName>
    </submittedName>
</protein>
<proteinExistence type="inferred from homology"/>
<evidence type="ECO:0000313" key="10">
    <source>
        <dbReference type="Proteomes" id="UP000030645"/>
    </source>
</evidence>
<dbReference type="PROSITE" id="PS51074">
    <property type="entry name" value="DPH_MB"/>
    <property type="match status" value="1"/>
</dbReference>
<dbReference type="PANTHER" id="PTHR21454:SF47">
    <property type="entry name" value="DNAJ HEAT SHOCK N-TERMINAL DOMAIN-CONTAINING PROTEIN"/>
    <property type="match status" value="1"/>
</dbReference>
<evidence type="ECO:0000256" key="2">
    <source>
        <dbReference type="ARBA" id="ARBA00004496"/>
    </source>
</evidence>
<dbReference type="InterPro" id="IPR018253">
    <property type="entry name" value="DnaJ_domain_CS"/>
</dbReference>
<dbReference type="Proteomes" id="UP000030645">
    <property type="component" value="Unassembled WGS sequence"/>
</dbReference>
<dbReference type="KEGG" id="mnt:21386910"/>
<dbReference type="SUPFAM" id="SSF144217">
    <property type="entry name" value="CSL zinc finger"/>
    <property type="match status" value="1"/>
</dbReference>
<dbReference type="PROSITE" id="PS50076">
    <property type="entry name" value="DNAJ_2"/>
    <property type="match status" value="1"/>
</dbReference>
<dbReference type="EMBL" id="KE343971">
    <property type="protein sequence ID" value="EXB50014.1"/>
    <property type="molecule type" value="Genomic_DNA"/>
</dbReference>
<dbReference type="PANTHER" id="PTHR21454">
    <property type="entry name" value="DPH3 HOMOLOG-RELATED"/>
    <property type="match status" value="1"/>
</dbReference>
<comment type="similarity">
    <text evidence="3">Belongs to the DPH4 family.</text>
</comment>
<keyword evidence="4" id="KW-0479">Metal-binding</keyword>
<dbReference type="PROSITE" id="PS00636">
    <property type="entry name" value="DNAJ_1"/>
    <property type="match status" value="1"/>
</dbReference>
<sequence>MLHRKSCIQETYYDILSVKEDATYEEIRSCYRSSILNTHPDKLQNASDSSPAESGSGDMFFKVQKAWEILSDSRSRALYDSELRASRQDDIVAAKDVSLEDMAFEDGGDFIELFYQCQCGDYFSVDSLELGKMGYSLLRDGSNISPQTRDGLPASIVLPCGSCSLKIRLLINLDICVSINDNIWSA</sequence>
<dbReference type="InterPro" id="IPR007872">
    <property type="entry name" value="DPH_MB_dom"/>
</dbReference>
<comment type="subcellular location">
    <subcellularLocation>
        <location evidence="2">Cytoplasm</location>
    </subcellularLocation>
    <subcellularLocation>
        <location evidence="1">Nucleus</location>
    </subcellularLocation>
</comment>
<dbReference type="InterPro" id="IPR036671">
    <property type="entry name" value="DPH_MB_sf"/>
</dbReference>
<evidence type="ECO:0000256" key="5">
    <source>
        <dbReference type="ARBA" id="ARBA00023004"/>
    </source>
</evidence>
<dbReference type="STRING" id="981085.W9QXL2"/>
<feature type="domain" description="DPH-type MB" evidence="8">
    <location>
        <begin position="93"/>
        <end position="172"/>
    </location>
</feature>
<evidence type="ECO:0000256" key="4">
    <source>
        <dbReference type="ARBA" id="ARBA00022723"/>
    </source>
</evidence>
<dbReference type="GO" id="GO:0046872">
    <property type="term" value="F:metal ion binding"/>
    <property type="evidence" value="ECO:0007669"/>
    <property type="project" value="UniProtKB-KW"/>
</dbReference>
<dbReference type="GO" id="GO:0005634">
    <property type="term" value="C:nucleus"/>
    <property type="evidence" value="ECO:0007669"/>
    <property type="project" value="UniProtKB-SubCell"/>
</dbReference>
<feature type="domain" description="J" evidence="7">
    <location>
        <begin position="11"/>
        <end position="83"/>
    </location>
</feature>
<gene>
    <name evidence="9" type="ORF">L484_003371</name>
</gene>
<name>W9QXL2_9ROSA</name>
<dbReference type="InterPro" id="IPR036869">
    <property type="entry name" value="J_dom_sf"/>
</dbReference>
<evidence type="ECO:0000313" key="9">
    <source>
        <dbReference type="EMBL" id="EXB50014.1"/>
    </source>
</evidence>
<dbReference type="InterPro" id="IPR001623">
    <property type="entry name" value="DnaJ_domain"/>
</dbReference>
<dbReference type="CDD" id="cd06257">
    <property type="entry name" value="DnaJ"/>
    <property type="match status" value="1"/>
</dbReference>
<dbReference type="SUPFAM" id="SSF46565">
    <property type="entry name" value="Chaperone J-domain"/>
    <property type="match status" value="1"/>
</dbReference>
<dbReference type="Gene3D" id="3.10.660.10">
    <property type="entry name" value="DPH Zinc finger"/>
    <property type="match status" value="1"/>
</dbReference>
<evidence type="ECO:0000256" key="6">
    <source>
        <dbReference type="ARBA" id="ARBA00023242"/>
    </source>
</evidence>
<accession>W9QXL2</accession>
<organism evidence="9 10">
    <name type="scientific">Morus notabilis</name>
    <dbReference type="NCBI Taxonomy" id="981085"/>
    <lineage>
        <taxon>Eukaryota</taxon>
        <taxon>Viridiplantae</taxon>
        <taxon>Streptophyta</taxon>
        <taxon>Embryophyta</taxon>
        <taxon>Tracheophyta</taxon>
        <taxon>Spermatophyta</taxon>
        <taxon>Magnoliopsida</taxon>
        <taxon>eudicotyledons</taxon>
        <taxon>Gunneridae</taxon>
        <taxon>Pentapetalae</taxon>
        <taxon>rosids</taxon>
        <taxon>fabids</taxon>
        <taxon>Rosales</taxon>
        <taxon>Moraceae</taxon>
        <taxon>Moreae</taxon>
        <taxon>Morus</taxon>
    </lineage>
</organism>
<dbReference type="eggNOG" id="KOG0714">
    <property type="taxonomic scope" value="Eukaryota"/>
</dbReference>
<keyword evidence="10" id="KW-1185">Reference proteome</keyword>
<evidence type="ECO:0000256" key="3">
    <source>
        <dbReference type="ARBA" id="ARBA00006169"/>
    </source>
</evidence>
<keyword evidence="5" id="KW-0408">Iron</keyword>
<dbReference type="Pfam" id="PF05207">
    <property type="entry name" value="Zn_ribbon_CSL"/>
    <property type="match status" value="1"/>
</dbReference>
<dbReference type="AlphaFoldDB" id="W9QXL2"/>
<dbReference type="Pfam" id="PF00226">
    <property type="entry name" value="DnaJ"/>
    <property type="match status" value="1"/>
</dbReference>
<dbReference type="InterPro" id="IPR044248">
    <property type="entry name" value="DPH3/4-like"/>
</dbReference>
<dbReference type="Gene3D" id="1.10.287.110">
    <property type="entry name" value="DnaJ domain"/>
    <property type="match status" value="1"/>
</dbReference>
<dbReference type="GO" id="GO:0017183">
    <property type="term" value="P:protein histidyl modification to diphthamide"/>
    <property type="evidence" value="ECO:0007669"/>
    <property type="project" value="InterPro"/>
</dbReference>
<dbReference type="FunFam" id="3.10.660.10:FF:000003">
    <property type="entry name" value="DNAJ heat shock N-terminal domain-containing protein-like"/>
    <property type="match status" value="1"/>
</dbReference>
<dbReference type="GO" id="GO:0005829">
    <property type="term" value="C:cytosol"/>
    <property type="evidence" value="ECO:0007669"/>
    <property type="project" value="TreeGrafter"/>
</dbReference>
<dbReference type="SMART" id="SM00271">
    <property type="entry name" value="DnaJ"/>
    <property type="match status" value="1"/>
</dbReference>
<evidence type="ECO:0000259" key="7">
    <source>
        <dbReference type="PROSITE" id="PS50076"/>
    </source>
</evidence>
<dbReference type="PRINTS" id="PR00625">
    <property type="entry name" value="JDOMAIN"/>
</dbReference>
<keyword evidence="6" id="KW-0539">Nucleus</keyword>
<dbReference type="OrthoDB" id="66964at2759"/>